<dbReference type="InterPro" id="IPR001286">
    <property type="entry name" value="Glyco_hydro_59"/>
</dbReference>
<dbReference type="InterPro" id="IPR049161">
    <property type="entry name" value="GH59_cat"/>
</dbReference>
<dbReference type="Gene3D" id="3.20.20.80">
    <property type="entry name" value="Glycosidases"/>
    <property type="match status" value="1"/>
</dbReference>
<dbReference type="InterPro" id="IPR017853">
    <property type="entry name" value="GH"/>
</dbReference>
<gene>
    <name evidence="8" type="ORF">BFF78_37945</name>
</gene>
<comment type="similarity">
    <text evidence="1">Belongs to the glycosyl hydrolase 59 family.</text>
</comment>
<feature type="domain" description="Ricin B lectin" evidence="7">
    <location>
        <begin position="701"/>
        <end position="838"/>
    </location>
</feature>
<dbReference type="GO" id="GO:0016020">
    <property type="term" value="C:membrane"/>
    <property type="evidence" value="ECO:0007669"/>
    <property type="project" value="GOC"/>
</dbReference>
<evidence type="ECO:0000256" key="5">
    <source>
        <dbReference type="ARBA" id="ARBA00033098"/>
    </source>
</evidence>
<keyword evidence="9" id="KW-1185">Reference proteome</keyword>
<dbReference type="PRINTS" id="PR00850">
    <property type="entry name" value="GLHYDRLASE59"/>
</dbReference>
<feature type="signal peptide" evidence="6">
    <location>
        <begin position="1"/>
        <end position="42"/>
    </location>
</feature>
<dbReference type="Gene3D" id="2.80.10.50">
    <property type="match status" value="3"/>
</dbReference>
<dbReference type="Pfam" id="PF14200">
    <property type="entry name" value="RicinB_lectin_2"/>
    <property type="match status" value="1"/>
</dbReference>
<evidence type="ECO:0000313" key="9">
    <source>
        <dbReference type="Proteomes" id="UP000094960"/>
    </source>
</evidence>
<dbReference type="KEGG" id="spun:BFF78_37945"/>
<accession>A0A1D7YKE1</accession>
<keyword evidence="3" id="KW-0443">Lipid metabolism</keyword>
<dbReference type="SUPFAM" id="SSF50370">
    <property type="entry name" value="Ricin B-like lectins"/>
    <property type="match status" value="1"/>
</dbReference>
<dbReference type="GO" id="GO:0005764">
    <property type="term" value="C:lysosome"/>
    <property type="evidence" value="ECO:0007669"/>
    <property type="project" value="TreeGrafter"/>
</dbReference>
<keyword evidence="4" id="KW-0442">Lipid degradation</keyword>
<proteinExistence type="inferred from homology"/>
<keyword evidence="3" id="KW-0746">Sphingolipid metabolism</keyword>
<dbReference type="Gene3D" id="3.20.20.70">
    <property type="entry name" value="Aldolase class I"/>
    <property type="match status" value="1"/>
</dbReference>
<dbReference type="PANTHER" id="PTHR15172">
    <property type="entry name" value="GALACTOCEREBROSIDASE"/>
    <property type="match status" value="1"/>
</dbReference>
<dbReference type="Gene3D" id="2.60.120.560">
    <property type="entry name" value="Exo-inulinase, domain 1"/>
    <property type="match status" value="1"/>
</dbReference>
<keyword evidence="6" id="KW-0732">Signal</keyword>
<dbReference type="AlphaFoldDB" id="A0A1D7YKE1"/>
<evidence type="ECO:0000256" key="2">
    <source>
        <dbReference type="ARBA" id="ARBA00012657"/>
    </source>
</evidence>
<dbReference type="InterPro" id="IPR013785">
    <property type="entry name" value="Aldolase_TIM"/>
</dbReference>
<evidence type="ECO:0000256" key="6">
    <source>
        <dbReference type="SAM" id="SignalP"/>
    </source>
</evidence>
<evidence type="ECO:0000256" key="1">
    <source>
        <dbReference type="ARBA" id="ARBA00005637"/>
    </source>
</evidence>
<dbReference type="GO" id="GO:0006683">
    <property type="term" value="P:galactosylceramide catabolic process"/>
    <property type="evidence" value="ECO:0007669"/>
    <property type="project" value="InterPro"/>
</dbReference>
<dbReference type="RefSeq" id="WP_069782581.1">
    <property type="nucleotide sequence ID" value="NZ_CP017248.1"/>
</dbReference>
<dbReference type="CDD" id="cd00161">
    <property type="entry name" value="beta-trefoil_Ricin-like"/>
    <property type="match status" value="1"/>
</dbReference>
<dbReference type="PANTHER" id="PTHR15172:SF1">
    <property type="entry name" value="GALACTOCEREBROSIDASE"/>
    <property type="match status" value="1"/>
</dbReference>
<sequence length="841" mass="89312">MHTRTHPHPARIRERRLRTAALAVVALCLALVTGMTPARAHAATATTSITVDGNSPGRTFDGVGAISGGGGNSRLLIDYPEPQRSQILDYLFKPGYGASLQILKVEIGGDTNSTDGAESSIEHSPGNIDCNAGNGYEWWLMQQAKLRNPKIKLYALAWGAPGFLGGHNFWSTSSPSTVDYLMSWLDCAKQNNFTIDYLGGWNERYDSGQSPAWYEALHAALAKKGYPTKIVGADNDWAIADDIVSRPALASSVDIIGAHYTCGYRSDQKNCSSSGNAQASGKQLWSSENGSDDADAGATAMARGINRGYLDAKTTAYINWPLVASITPNLDYNGVGLIQANQPWSGAYNVGRSAWVMAQTSQFTSPGWKYLDTAGGYVGGDRANGSYVSYAAPDKSAWSTVVETMDATADQTVTLKVAGGLPGGTLHVWTTDLTTDHPSMVAAPDLTASGGTYQLTVQPKHVYTVTTTTGQAPGTATGPQRSLFKLPYADSFAGYATGSEAKYLAAMNGAFEAVPCGGGRGGQCLRQMTTTSPIQWTGESKNQPYTTMGDVNWSDYTVSTDVLLEQSRGGADLLGRVGWQNKNNNGLNAYHLTLDTAGNWSLQKTDQSWNFTTLKDASGKDAGGKLATAPGTNTWHKLSLTFQGSTIIAKIDGTQVADVPDNSYGAGQVGLGTVWDSTSHGYYGVQYSNLSITPGTAPNLNGTYTLVNARSHMLLDAYGEGTTDGTPIIQYPATHGTNQQWTLTANADGYYTITGVGSTKALDVDKGTTLPGTQLQLWKPNGGTNQQWAITPSDNGTYTIESRNSGHLVDVSGASTTEKAPVIQWNPNGGTNQQWQLVKAG</sequence>
<dbReference type="SUPFAM" id="SSF51445">
    <property type="entry name" value="(Trans)glycosidases"/>
    <property type="match status" value="1"/>
</dbReference>
<protein>
    <recommendedName>
        <fullName evidence="2">galactosylceramidase</fullName>
        <ecNumber evidence="2">3.2.1.46</ecNumber>
    </recommendedName>
    <alternativeName>
        <fullName evidence="5">Galactosylceramidase</fullName>
    </alternativeName>
</protein>
<dbReference type="InterPro" id="IPR035992">
    <property type="entry name" value="Ricin_B-like_lectins"/>
</dbReference>
<evidence type="ECO:0000256" key="4">
    <source>
        <dbReference type="ARBA" id="ARBA00022963"/>
    </source>
</evidence>
<dbReference type="Pfam" id="PF02057">
    <property type="entry name" value="Glyco_hydro_59"/>
    <property type="match status" value="1"/>
</dbReference>
<dbReference type="Proteomes" id="UP000094960">
    <property type="component" value="Chromosome"/>
</dbReference>
<evidence type="ECO:0000313" key="8">
    <source>
        <dbReference type="EMBL" id="AOR36068.1"/>
    </source>
</evidence>
<dbReference type="Pfam" id="PF21708">
    <property type="entry name" value="Glyco_hydro_59_C"/>
    <property type="match status" value="1"/>
</dbReference>
<dbReference type="InterPro" id="IPR049162">
    <property type="entry name" value="GH59_C"/>
</dbReference>
<dbReference type="EMBL" id="CP017248">
    <property type="protein sequence ID" value="AOR36068.1"/>
    <property type="molecule type" value="Genomic_DNA"/>
</dbReference>
<dbReference type="GO" id="GO:0004336">
    <property type="term" value="F:galactosylceramidase activity"/>
    <property type="evidence" value="ECO:0007669"/>
    <property type="project" value="UniProtKB-EC"/>
</dbReference>
<reference evidence="9" key="1">
    <citation type="submission" date="2016-09" db="EMBL/GenBank/DDBJ databases">
        <title>Streptomyces puniciscabiei strain:TW1S1 Genome sequencing and assembly.</title>
        <authorList>
            <person name="Kim M.-K."/>
            <person name="Kim S.B."/>
        </authorList>
    </citation>
    <scope>NUCLEOTIDE SEQUENCE [LARGE SCALE GENOMIC DNA]</scope>
    <source>
        <strain evidence="9">TW1S1</strain>
    </source>
</reference>
<feature type="chain" id="PRO_5009103097" description="galactosylceramidase" evidence="6">
    <location>
        <begin position="43"/>
        <end position="841"/>
    </location>
</feature>
<name>A0A1D7YKE1_9ACTN</name>
<dbReference type="InterPro" id="IPR000772">
    <property type="entry name" value="Ricin_B_lectin"/>
</dbReference>
<dbReference type="EC" id="3.2.1.46" evidence="2"/>
<organism evidence="8 9">
    <name type="scientific">Streptomyces fodineus</name>
    <dbReference type="NCBI Taxonomy" id="1904616"/>
    <lineage>
        <taxon>Bacteria</taxon>
        <taxon>Bacillati</taxon>
        <taxon>Actinomycetota</taxon>
        <taxon>Actinomycetes</taxon>
        <taxon>Kitasatosporales</taxon>
        <taxon>Streptomycetaceae</taxon>
        <taxon>Streptomyces</taxon>
    </lineage>
</organism>
<evidence type="ECO:0000256" key="3">
    <source>
        <dbReference type="ARBA" id="ARBA00022919"/>
    </source>
</evidence>
<evidence type="ECO:0000259" key="7">
    <source>
        <dbReference type="SMART" id="SM00458"/>
    </source>
</evidence>
<dbReference type="PROSITE" id="PS50231">
    <property type="entry name" value="RICIN_B_LECTIN"/>
    <property type="match status" value="1"/>
</dbReference>
<dbReference type="SMART" id="SM00458">
    <property type="entry name" value="RICIN"/>
    <property type="match status" value="1"/>
</dbReference>